<dbReference type="AlphaFoldDB" id="A0A645BGM4"/>
<reference evidence="1" key="1">
    <citation type="submission" date="2019-08" db="EMBL/GenBank/DDBJ databases">
        <authorList>
            <person name="Kucharzyk K."/>
            <person name="Murdoch R.W."/>
            <person name="Higgins S."/>
            <person name="Loffler F."/>
        </authorList>
    </citation>
    <scope>NUCLEOTIDE SEQUENCE</scope>
</reference>
<dbReference type="EMBL" id="VSSQ01020052">
    <property type="protein sequence ID" value="MPM64610.1"/>
    <property type="molecule type" value="Genomic_DNA"/>
</dbReference>
<accession>A0A645BGM4</accession>
<gene>
    <name evidence="1" type="ORF">SDC9_111497</name>
</gene>
<organism evidence="1">
    <name type="scientific">bioreactor metagenome</name>
    <dbReference type="NCBI Taxonomy" id="1076179"/>
    <lineage>
        <taxon>unclassified sequences</taxon>
        <taxon>metagenomes</taxon>
        <taxon>ecological metagenomes</taxon>
    </lineage>
</organism>
<comment type="caution">
    <text evidence="1">The sequence shown here is derived from an EMBL/GenBank/DDBJ whole genome shotgun (WGS) entry which is preliminary data.</text>
</comment>
<evidence type="ECO:0000313" key="1">
    <source>
        <dbReference type="EMBL" id="MPM64610.1"/>
    </source>
</evidence>
<protein>
    <submittedName>
        <fullName evidence="1">Uncharacterized protein</fullName>
    </submittedName>
</protein>
<proteinExistence type="predicted"/>
<name>A0A645BGM4_9ZZZZ</name>
<sequence>MRSIKKCGGIIDTRRSIAKVPVHTVRSRIYIGIEKGGLIDAFCSVIDIGKIFL</sequence>